<proteinExistence type="inferred from homology"/>
<keyword evidence="9" id="KW-0406">Ion transport</keyword>
<dbReference type="GO" id="GO:0009279">
    <property type="term" value="C:cell outer membrane"/>
    <property type="evidence" value="ECO:0007669"/>
    <property type="project" value="UniProtKB-SubCell"/>
</dbReference>
<accession>A0A917H7K3</accession>
<evidence type="ECO:0008006" key="20">
    <source>
        <dbReference type="Google" id="ProtNLM"/>
    </source>
</evidence>
<evidence type="ECO:0000256" key="13">
    <source>
        <dbReference type="ARBA" id="ARBA00023237"/>
    </source>
</evidence>
<keyword evidence="19" id="KW-1185">Reference proteome</keyword>
<comment type="similarity">
    <text evidence="2">Belongs to the BexD/CtrA/VexA family.</text>
</comment>
<sequence>MKWSLVLLMAMSSAMPAVAVAQQAQSPAAATAQNTVSDATQKPSTTDSSDIAHYIIGPEDSLQITVWKEPTLSGTVPVRPDGRISLVLLGDLQAAGMTPMQLAADITQRLKKYVQDPIVSVVVLAVNSQRVFMIGEVGHVGAISMTAGMTPLQAIAAAGGLSPFAHSKHIYILRGTGATQKKIPYDYKKALKGDDKQGVSLQPGDTIVVP</sequence>
<dbReference type="PANTHER" id="PTHR33619:SF3">
    <property type="entry name" value="POLYSACCHARIDE EXPORT PROTEIN GFCE-RELATED"/>
    <property type="match status" value="1"/>
</dbReference>
<evidence type="ECO:0000256" key="12">
    <source>
        <dbReference type="ARBA" id="ARBA00023139"/>
    </source>
</evidence>
<evidence type="ECO:0000256" key="1">
    <source>
        <dbReference type="ARBA" id="ARBA00004571"/>
    </source>
</evidence>
<evidence type="ECO:0000256" key="6">
    <source>
        <dbReference type="ARBA" id="ARBA00022692"/>
    </source>
</evidence>
<dbReference type="InterPro" id="IPR054765">
    <property type="entry name" value="SLBB_dom"/>
</dbReference>
<keyword evidence="11" id="KW-0472">Membrane</keyword>
<evidence type="ECO:0000256" key="2">
    <source>
        <dbReference type="ARBA" id="ARBA00009450"/>
    </source>
</evidence>
<keyword evidence="10" id="KW-0626">Porin</keyword>
<dbReference type="EMBL" id="BMGT01000001">
    <property type="protein sequence ID" value="GGG70016.1"/>
    <property type="molecule type" value="Genomic_DNA"/>
</dbReference>
<evidence type="ECO:0000256" key="7">
    <source>
        <dbReference type="ARBA" id="ARBA00022729"/>
    </source>
</evidence>
<dbReference type="PANTHER" id="PTHR33619">
    <property type="entry name" value="POLYSACCHARIDE EXPORT PROTEIN GFCE-RELATED"/>
    <property type="match status" value="1"/>
</dbReference>
<comment type="subcellular location">
    <subcellularLocation>
        <location evidence="1">Cell outer membrane</location>
        <topology evidence="1">Multi-pass membrane protein</topology>
    </subcellularLocation>
</comment>
<keyword evidence="12" id="KW-0564">Palmitate</keyword>
<dbReference type="Pfam" id="PF22461">
    <property type="entry name" value="SLBB_2"/>
    <property type="match status" value="1"/>
</dbReference>
<evidence type="ECO:0000256" key="9">
    <source>
        <dbReference type="ARBA" id="ARBA00023065"/>
    </source>
</evidence>
<dbReference type="Gene3D" id="3.30.1950.10">
    <property type="entry name" value="wza like domain"/>
    <property type="match status" value="1"/>
</dbReference>
<dbReference type="Pfam" id="PF02563">
    <property type="entry name" value="Poly_export"/>
    <property type="match status" value="1"/>
</dbReference>
<dbReference type="InterPro" id="IPR003715">
    <property type="entry name" value="Poly_export_N"/>
</dbReference>
<dbReference type="RefSeq" id="WP_188553015.1">
    <property type="nucleotide sequence ID" value="NZ_BMGT01000001.1"/>
</dbReference>
<feature type="chain" id="PRO_5037425137" description="Polysaccharide export outer membrane protein" evidence="15">
    <location>
        <begin position="20"/>
        <end position="210"/>
    </location>
</feature>
<keyword evidence="14" id="KW-0449">Lipoprotein</keyword>
<dbReference type="Proteomes" id="UP000647241">
    <property type="component" value="Unassembled WGS sequence"/>
</dbReference>
<evidence type="ECO:0000256" key="8">
    <source>
        <dbReference type="ARBA" id="ARBA00023047"/>
    </source>
</evidence>
<evidence type="ECO:0000259" key="16">
    <source>
        <dbReference type="Pfam" id="PF02563"/>
    </source>
</evidence>
<feature type="domain" description="Polysaccharide export protein N-terminal" evidence="16">
    <location>
        <begin position="52"/>
        <end position="123"/>
    </location>
</feature>
<comment type="caution">
    <text evidence="18">The sequence shown here is derived from an EMBL/GenBank/DDBJ whole genome shotgun (WGS) entry which is preliminary data.</text>
</comment>
<evidence type="ECO:0000313" key="19">
    <source>
        <dbReference type="Proteomes" id="UP000647241"/>
    </source>
</evidence>
<keyword evidence="6" id="KW-0812">Transmembrane</keyword>
<evidence type="ECO:0000259" key="17">
    <source>
        <dbReference type="Pfam" id="PF22461"/>
    </source>
</evidence>
<reference evidence="18" key="1">
    <citation type="journal article" date="2014" name="Int. J. Syst. Evol. Microbiol.">
        <title>Complete genome sequence of Corynebacterium casei LMG S-19264T (=DSM 44701T), isolated from a smear-ripened cheese.</title>
        <authorList>
            <consortium name="US DOE Joint Genome Institute (JGI-PGF)"/>
            <person name="Walter F."/>
            <person name="Albersmeier A."/>
            <person name="Kalinowski J."/>
            <person name="Ruckert C."/>
        </authorList>
    </citation>
    <scope>NUCLEOTIDE SEQUENCE</scope>
    <source>
        <strain evidence="18">CGMCC 1.12997</strain>
    </source>
</reference>
<dbReference type="Gene3D" id="3.10.560.10">
    <property type="entry name" value="Outer membrane lipoprotein wza domain like"/>
    <property type="match status" value="1"/>
</dbReference>
<keyword evidence="7 15" id="KW-0732">Signal</keyword>
<evidence type="ECO:0000256" key="3">
    <source>
        <dbReference type="ARBA" id="ARBA00022448"/>
    </source>
</evidence>
<keyword evidence="13" id="KW-0998">Cell outer membrane</keyword>
<dbReference type="GO" id="GO:0015288">
    <property type="term" value="F:porin activity"/>
    <property type="evidence" value="ECO:0007669"/>
    <property type="project" value="UniProtKB-KW"/>
</dbReference>
<dbReference type="AlphaFoldDB" id="A0A917H7K3"/>
<keyword evidence="4" id="KW-1134">Transmembrane beta strand</keyword>
<reference evidence="18" key="2">
    <citation type="submission" date="2020-09" db="EMBL/GenBank/DDBJ databases">
        <authorList>
            <person name="Sun Q."/>
            <person name="Zhou Y."/>
        </authorList>
    </citation>
    <scope>NUCLEOTIDE SEQUENCE</scope>
    <source>
        <strain evidence="18">CGMCC 1.12997</strain>
    </source>
</reference>
<name>A0A917H7K3_9BACT</name>
<gene>
    <name evidence="18" type="ORF">GCM10011585_10150</name>
</gene>
<protein>
    <recommendedName>
        <fullName evidence="20">Polysaccharide export outer membrane protein</fullName>
    </recommendedName>
</protein>
<evidence type="ECO:0000256" key="10">
    <source>
        <dbReference type="ARBA" id="ARBA00023114"/>
    </source>
</evidence>
<feature type="signal peptide" evidence="15">
    <location>
        <begin position="1"/>
        <end position="19"/>
    </location>
</feature>
<evidence type="ECO:0000256" key="4">
    <source>
        <dbReference type="ARBA" id="ARBA00022452"/>
    </source>
</evidence>
<feature type="domain" description="SLBB" evidence="17">
    <location>
        <begin position="129"/>
        <end position="209"/>
    </location>
</feature>
<dbReference type="GO" id="GO:0046930">
    <property type="term" value="C:pore complex"/>
    <property type="evidence" value="ECO:0007669"/>
    <property type="project" value="UniProtKB-KW"/>
</dbReference>
<evidence type="ECO:0000313" key="18">
    <source>
        <dbReference type="EMBL" id="GGG70016.1"/>
    </source>
</evidence>
<evidence type="ECO:0000256" key="11">
    <source>
        <dbReference type="ARBA" id="ARBA00023136"/>
    </source>
</evidence>
<evidence type="ECO:0000256" key="14">
    <source>
        <dbReference type="ARBA" id="ARBA00023288"/>
    </source>
</evidence>
<organism evidence="18 19">
    <name type="scientific">Edaphobacter dinghuensis</name>
    <dbReference type="NCBI Taxonomy" id="1560005"/>
    <lineage>
        <taxon>Bacteria</taxon>
        <taxon>Pseudomonadati</taxon>
        <taxon>Acidobacteriota</taxon>
        <taxon>Terriglobia</taxon>
        <taxon>Terriglobales</taxon>
        <taxon>Acidobacteriaceae</taxon>
        <taxon>Edaphobacter</taxon>
    </lineage>
</organism>
<dbReference type="GO" id="GO:0006811">
    <property type="term" value="P:monoatomic ion transport"/>
    <property type="evidence" value="ECO:0007669"/>
    <property type="project" value="UniProtKB-KW"/>
</dbReference>
<evidence type="ECO:0000256" key="5">
    <source>
        <dbReference type="ARBA" id="ARBA00022597"/>
    </source>
</evidence>
<dbReference type="InterPro" id="IPR049712">
    <property type="entry name" value="Poly_export"/>
</dbReference>
<dbReference type="GO" id="GO:0015159">
    <property type="term" value="F:polysaccharide transmembrane transporter activity"/>
    <property type="evidence" value="ECO:0007669"/>
    <property type="project" value="InterPro"/>
</dbReference>
<keyword evidence="8" id="KW-0625">Polysaccharide transport</keyword>
<keyword evidence="3" id="KW-0813">Transport</keyword>
<keyword evidence="5" id="KW-0762">Sugar transport</keyword>
<evidence type="ECO:0000256" key="15">
    <source>
        <dbReference type="SAM" id="SignalP"/>
    </source>
</evidence>